<comment type="similarity">
    <text evidence="4">Belongs to the FAD-dependent oxidoreductase 2 family. FRD/SDH subfamily.</text>
</comment>
<dbReference type="NCBIfam" id="TIGR01813">
    <property type="entry name" value="flavo_cyto_c"/>
    <property type="match status" value="1"/>
</dbReference>
<dbReference type="SUPFAM" id="SSF56425">
    <property type="entry name" value="Succinate dehydrogenase/fumarate reductase flavoprotein, catalytic domain"/>
    <property type="match status" value="1"/>
</dbReference>
<dbReference type="RefSeq" id="XP_006695158.1">
    <property type="nucleotide sequence ID" value="XM_006695095.1"/>
</dbReference>
<keyword evidence="1 4" id="KW-0285">Flavoprotein</keyword>
<dbReference type="GO" id="GO:0010181">
    <property type="term" value="F:FMN binding"/>
    <property type="evidence" value="ECO:0007669"/>
    <property type="project" value="InterPro"/>
</dbReference>
<dbReference type="OrthoDB" id="10254877at2759"/>
<keyword evidence="7" id="KW-1185">Reference proteome</keyword>
<comment type="cofactor">
    <cofactor evidence="4">
        <name>FAD</name>
        <dbReference type="ChEBI" id="CHEBI:57692"/>
    </cofactor>
    <text evidence="4">Binds 1 FAD per monomer.</text>
</comment>
<comment type="function">
    <text evidence="4">Irreversibly catalyzes the reduction of fumarate to succinate.</text>
</comment>
<proteinExistence type="inferred from homology"/>
<dbReference type="Proteomes" id="UP000008066">
    <property type="component" value="Unassembled WGS sequence"/>
</dbReference>
<keyword evidence="3 4" id="KW-0560">Oxidoreductase</keyword>
<dbReference type="GO" id="GO:0016156">
    <property type="term" value="F:fumarate reductase (NADH) activity"/>
    <property type="evidence" value="ECO:0007669"/>
    <property type="project" value="UniProtKB-EC"/>
</dbReference>
<dbReference type="Pfam" id="PF00890">
    <property type="entry name" value="FAD_binding_2"/>
    <property type="match status" value="1"/>
</dbReference>
<dbReference type="Gene3D" id="3.50.50.60">
    <property type="entry name" value="FAD/NAD(P)-binding domain"/>
    <property type="match status" value="1"/>
</dbReference>
<dbReference type="Gene3D" id="3.90.700.10">
    <property type="entry name" value="Succinate dehydrogenase/fumarate reductase flavoprotein, catalytic domain"/>
    <property type="match status" value="1"/>
</dbReference>
<organism evidence="7">
    <name type="scientific">Chaetomium thermophilum (strain DSM 1495 / CBS 144.50 / IMI 039719)</name>
    <name type="common">Thermochaetoides thermophila</name>
    <dbReference type="NCBI Taxonomy" id="759272"/>
    <lineage>
        <taxon>Eukaryota</taxon>
        <taxon>Fungi</taxon>
        <taxon>Dikarya</taxon>
        <taxon>Ascomycota</taxon>
        <taxon>Pezizomycotina</taxon>
        <taxon>Sordariomycetes</taxon>
        <taxon>Sordariomycetidae</taxon>
        <taxon>Sordariales</taxon>
        <taxon>Chaetomiaceae</taxon>
        <taxon>Thermochaetoides</taxon>
    </lineage>
</organism>
<gene>
    <name evidence="6" type="ORF">CTHT_0047930</name>
</gene>
<dbReference type="AlphaFoldDB" id="G0SAV6"/>
<dbReference type="PANTHER" id="PTHR43400:SF12">
    <property type="entry name" value="FUMARATE REDUCTASE"/>
    <property type="match status" value="1"/>
</dbReference>
<dbReference type="KEGG" id="cthr:CTHT_0047930"/>
<protein>
    <recommendedName>
        <fullName evidence="4">Fumarate reductase</fullName>
        <ecNumber evidence="4">1.3.1.6</ecNumber>
    </recommendedName>
</protein>
<dbReference type="PANTHER" id="PTHR43400">
    <property type="entry name" value="FUMARATE REDUCTASE"/>
    <property type="match status" value="1"/>
</dbReference>
<comment type="catalytic activity">
    <reaction evidence="4">
        <text>succinate + NAD(+) = fumarate + NADH + H(+)</text>
        <dbReference type="Rhea" id="RHEA:18281"/>
        <dbReference type="ChEBI" id="CHEBI:15378"/>
        <dbReference type="ChEBI" id="CHEBI:29806"/>
        <dbReference type="ChEBI" id="CHEBI:30031"/>
        <dbReference type="ChEBI" id="CHEBI:57540"/>
        <dbReference type="ChEBI" id="CHEBI:57945"/>
        <dbReference type="EC" id="1.3.1.6"/>
    </reaction>
</comment>
<feature type="domain" description="FAD-dependent oxidoreductase 2 FAD-binding" evidence="5">
    <location>
        <begin position="50"/>
        <end position="519"/>
    </location>
</feature>
<name>G0SAV6_CHATD</name>
<dbReference type="InterPro" id="IPR036188">
    <property type="entry name" value="FAD/NAD-bd_sf"/>
</dbReference>
<evidence type="ECO:0000256" key="3">
    <source>
        <dbReference type="ARBA" id="ARBA00023002"/>
    </source>
</evidence>
<dbReference type="OMA" id="LRQWDIQ"/>
<evidence type="ECO:0000256" key="4">
    <source>
        <dbReference type="RuleBase" id="RU366062"/>
    </source>
</evidence>
<dbReference type="EC" id="1.3.1.6" evidence="4"/>
<sequence>MTKRRALILVFLSIFIPITAVLYQRLRATVPLFQKAAPIVTKMASEKPPVIVVGAGLAGLAASYSALEAGAPAVRLLERGPKAGGNSIKASSGINGAPTKYQNVELYGLDTSFFSDTVVSAGTKLSTSVAQPIREHREKLISTLTNRSASAIDFLVELGVDLSVVTMLGGHSIPRTHRGSGKTPPGAAIVTTLLNRLKEKGDRFQLLTESEVTKLLTDPNTGAVTGVEYRALNKVAESETDADATPVPQRVFLHGPVIFTTGGFGGDTHGLLQKYRPDLAGLPSTNDPRPGSHPILSAAGAKLVDMESVQIHPTGFVDPKDPNARLKFLAAEMLRGEGGILLFNGQRFVNELDTREKVSSVIMNLPQSADDEGGLRQWDIQILLDPGACARAENHVAFYMWKGLLQKKKVSELDDVTRQTVKEYAAVVRGEAKDEFGRLNFGHWNLGISGEITGDEEVCIGRVTPIVHFTMGGAVFNERAQILASDIGETPEKPIPGLWGAGEITGGIHGDNRLGGSSLLECVVFGRIAGEEAAKTALVKE</sequence>
<dbReference type="InterPro" id="IPR050315">
    <property type="entry name" value="FAD-oxidoreductase_2"/>
</dbReference>
<dbReference type="STRING" id="759272.G0SAV6"/>
<dbReference type="InterPro" id="IPR010960">
    <property type="entry name" value="Flavocytochrome_c"/>
</dbReference>
<dbReference type="InterPro" id="IPR003953">
    <property type="entry name" value="FAD-dep_OxRdtase_2_FAD-bd"/>
</dbReference>
<dbReference type="SUPFAM" id="SSF51905">
    <property type="entry name" value="FAD/NAD(P)-binding domain"/>
    <property type="match status" value="1"/>
</dbReference>
<reference evidence="6 7" key="1">
    <citation type="journal article" date="2011" name="Cell">
        <title>Insight into structure and assembly of the nuclear pore complex by utilizing the genome of a eukaryotic thermophile.</title>
        <authorList>
            <person name="Amlacher S."/>
            <person name="Sarges P."/>
            <person name="Flemming D."/>
            <person name="van Noort V."/>
            <person name="Kunze R."/>
            <person name="Devos D.P."/>
            <person name="Arumugam M."/>
            <person name="Bork P."/>
            <person name="Hurt E."/>
        </authorList>
    </citation>
    <scope>NUCLEOTIDE SEQUENCE [LARGE SCALE GENOMIC DNA]</scope>
    <source>
        <strain evidence="7">DSM 1495 / CBS 144.50 / IMI 039719</strain>
    </source>
</reference>
<evidence type="ECO:0000313" key="6">
    <source>
        <dbReference type="EMBL" id="EGS19336.1"/>
    </source>
</evidence>
<dbReference type="InterPro" id="IPR027477">
    <property type="entry name" value="Succ_DH/fumarate_Rdtase_cat_sf"/>
</dbReference>
<evidence type="ECO:0000259" key="5">
    <source>
        <dbReference type="Pfam" id="PF00890"/>
    </source>
</evidence>
<accession>G0SAV6</accession>
<evidence type="ECO:0000256" key="2">
    <source>
        <dbReference type="ARBA" id="ARBA00022827"/>
    </source>
</evidence>
<dbReference type="GeneID" id="18258831"/>
<dbReference type="HOGENOM" id="CLU_011398_4_5_1"/>
<evidence type="ECO:0000313" key="7">
    <source>
        <dbReference type="Proteomes" id="UP000008066"/>
    </source>
</evidence>
<dbReference type="eggNOG" id="KOG2404">
    <property type="taxonomic scope" value="Eukaryota"/>
</dbReference>
<evidence type="ECO:0000256" key="1">
    <source>
        <dbReference type="ARBA" id="ARBA00022630"/>
    </source>
</evidence>
<dbReference type="EMBL" id="GL988044">
    <property type="protein sequence ID" value="EGS19336.1"/>
    <property type="molecule type" value="Genomic_DNA"/>
</dbReference>
<keyword evidence="2 4" id="KW-0274">FAD</keyword>